<evidence type="ECO:0000313" key="3">
    <source>
        <dbReference type="Proteomes" id="UP000053235"/>
    </source>
</evidence>
<dbReference type="PANTHER" id="PTHR28026:SF9">
    <property type="entry name" value="2-HYDROXY-PALMITIC ACID DIOXYGENASE MPO1"/>
    <property type="match status" value="1"/>
</dbReference>
<evidence type="ECO:0000256" key="1">
    <source>
        <dbReference type="SAM" id="Phobius"/>
    </source>
</evidence>
<proteinExistence type="predicted"/>
<dbReference type="RefSeq" id="WP_055671585.1">
    <property type="nucleotide sequence ID" value="NZ_CXWD01000006.1"/>
</dbReference>
<dbReference type="InterPro" id="IPR009305">
    <property type="entry name" value="Mpo1-like"/>
</dbReference>
<feature type="transmembrane region" description="Helical" evidence="1">
    <location>
        <begin position="106"/>
        <end position="123"/>
    </location>
</feature>
<protein>
    <recommendedName>
        <fullName evidence="4">Membrane protein YGL010W</fullName>
    </recommendedName>
</protein>
<dbReference type="Pfam" id="PF06127">
    <property type="entry name" value="Mpo1-like"/>
    <property type="match status" value="1"/>
</dbReference>
<name>A0A0M7A166_9HYPH</name>
<dbReference type="GO" id="GO:0016020">
    <property type="term" value="C:membrane"/>
    <property type="evidence" value="ECO:0007669"/>
    <property type="project" value="GOC"/>
</dbReference>
<evidence type="ECO:0008006" key="4">
    <source>
        <dbReference type="Google" id="ProtNLM"/>
    </source>
</evidence>
<keyword evidence="1" id="KW-0472">Membrane</keyword>
<feature type="transmembrane region" description="Helical" evidence="1">
    <location>
        <begin position="29"/>
        <end position="48"/>
    </location>
</feature>
<sequence length="160" mass="17870">MATQTANNRRIDSLLAEYGESHQNATNKFIHWICVPVIVWTVTALLWSLPVPSWFIAVTFLNWSTLVIGLATLYYLTLSVPLAFGMAVIGAICSAINASYGLPLPLWQTALAVFVVAWIGQFIGHKIEGKKPSFFKDIQFLLVGPAWLLHFVYRKAGIKY</sequence>
<accession>A0A0M7A166</accession>
<keyword evidence="1" id="KW-0812">Transmembrane</keyword>
<dbReference type="AlphaFoldDB" id="A0A0M7A166"/>
<keyword evidence="3" id="KW-1185">Reference proteome</keyword>
<dbReference type="OrthoDB" id="5515308at2"/>
<reference evidence="3" key="1">
    <citation type="submission" date="2015-07" db="EMBL/GenBank/DDBJ databases">
        <authorList>
            <person name="Rodrigo-Torres Lidia"/>
            <person name="Arahal R.David."/>
        </authorList>
    </citation>
    <scope>NUCLEOTIDE SEQUENCE [LARGE SCALE GENOMIC DNA]</scope>
    <source>
        <strain evidence="3">CECT 5112</strain>
    </source>
</reference>
<dbReference type="GO" id="GO:0046521">
    <property type="term" value="P:sphingoid catabolic process"/>
    <property type="evidence" value="ECO:0007669"/>
    <property type="project" value="TreeGrafter"/>
</dbReference>
<dbReference type="EMBL" id="CXWD01000006">
    <property type="protein sequence ID" value="CTQ68788.1"/>
    <property type="molecule type" value="Genomic_DNA"/>
</dbReference>
<gene>
    <name evidence="2" type="ORF">LAX5112_01887</name>
</gene>
<feature type="transmembrane region" description="Helical" evidence="1">
    <location>
        <begin position="135"/>
        <end position="153"/>
    </location>
</feature>
<dbReference type="Proteomes" id="UP000053235">
    <property type="component" value="Unassembled WGS sequence"/>
</dbReference>
<evidence type="ECO:0000313" key="2">
    <source>
        <dbReference type="EMBL" id="CTQ68788.1"/>
    </source>
</evidence>
<dbReference type="PANTHER" id="PTHR28026">
    <property type="entry name" value="DUF962 DOMAIN PROTEIN (AFU_ORTHOLOGUE AFUA_8G05310)"/>
    <property type="match status" value="1"/>
</dbReference>
<organism evidence="2 3">
    <name type="scientific">Roseibium alexandrii</name>
    <dbReference type="NCBI Taxonomy" id="388408"/>
    <lineage>
        <taxon>Bacteria</taxon>
        <taxon>Pseudomonadati</taxon>
        <taxon>Pseudomonadota</taxon>
        <taxon>Alphaproteobacteria</taxon>
        <taxon>Hyphomicrobiales</taxon>
        <taxon>Stappiaceae</taxon>
        <taxon>Roseibium</taxon>
    </lineage>
</organism>
<keyword evidence="1" id="KW-1133">Transmembrane helix</keyword>